<evidence type="ECO:0000256" key="8">
    <source>
        <dbReference type="ARBA" id="ARBA00022679"/>
    </source>
</evidence>
<protein>
    <recommendedName>
        <fullName evidence="4">Trimethylguanosine synthase</fullName>
    </recommendedName>
    <alternativeName>
        <fullName evidence="18">Cap-specific guanine-N(2) methyltransferase</fullName>
    </alternativeName>
    <alternativeName>
        <fullName evidence="21">Nuclear receptor coactivator 6-interacting protein</fullName>
    </alternativeName>
    <alternativeName>
        <fullName evidence="22">PRIP-interacting protein with methyltransferase motif</fullName>
    </alternativeName>
</protein>
<feature type="compositionally biased region" description="Polar residues" evidence="23">
    <location>
        <begin position="25"/>
        <end position="51"/>
    </location>
</feature>
<evidence type="ECO:0000256" key="17">
    <source>
        <dbReference type="ARBA" id="ARBA00049075"/>
    </source>
</evidence>
<dbReference type="PANTHER" id="PTHR14741:SF32">
    <property type="entry name" value="TRIMETHYLGUANOSINE SYNTHASE"/>
    <property type="match status" value="1"/>
</dbReference>
<dbReference type="PANTHER" id="PTHR14741">
    <property type="entry name" value="S-ADENOSYLMETHIONINE-DEPENDENT METHYLTRANSFERASE RELATED"/>
    <property type="match status" value="1"/>
</dbReference>
<keyword evidence="6" id="KW-0597">Phosphoprotein</keyword>
<keyword evidence="9" id="KW-0949">S-adenosyl-L-methionine</keyword>
<evidence type="ECO:0000256" key="11">
    <source>
        <dbReference type="ARBA" id="ARBA00023163"/>
    </source>
</evidence>
<evidence type="ECO:0000256" key="19">
    <source>
        <dbReference type="ARBA" id="ARBA00057179"/>
    </source>
</evidence>
<evidence type="ECO:0000313" key="24">
    <source>
        <dbReference type="EMBL" id="RCI01197.1"/>
    </source>
</evidence>
<dbReference type="OrthoDB" id="194443at2759"/>
<dbReference type="CDD" id="cd02440">
    <property type="entry name" value="AdoMet_MTases"/>
    <property type="match status" value="1"/>
</dbReference>
<evidence type="ECO:0000256" key="18">
    <source>
        <dbReference type="ARBA" id="ARBA00049790"/>
    </source>
</evidence>
<comment type="catalytic activity">
    <reaction evidence="15">
        <text>a 5'-end (N(7)-methyl 5'-triphosphoguanosine)-ribonucleoside in snoRNA + S-adenosyl-L-methionine = a 5'-end (N(2),N(7)-dimethyl 5'-triphosphoguanosine)-ribonucleoside in snoRNA + S-adenosyl-L-homocysteine + H(+)</text>
        <dbReference type="Rhea" id="RHEA:78475"/>
        <dbReference type="Rhea" id="RHEA-COMP:19086"/>
        <dbReference type="Rhea" id="RHEA-COMP:19088"/>
        <dbReference type="ChEBI" id="CHEBI:15378"/>
        <dbReference type="ChEBI" id="CHEBI:57856"/>
        <dbReference type="ChEBI" id="CHEBI:59789"/>
        <dbReference type="ChEBI" id="CHEBI:156461"/>
        <dbReference type="ChEBI" id="CHEBI:172880"/>
    </reaction>
    <physiologicalReaction direction="left-to-right" evidence="15">
        <dbReference type="Rhea" id="RHEA:78476"/>
    </physiologicalReaction>
</comment>
<evidence type="ECO:0000256" key="14">
    <source>
        <dbReference type="ARBA" id="ARBA00047418"/>
    </source>
</evidence>
<comment type="subunit">
    <text evidence="20">May form homooligomers. Interacts with CREBBP/CBP, EED/WAIT1, EP300/P300, NCOA6/PRIP, PPARBP/PBP and SMN.</text>
</comment>
<evidence type="ECO:0000256" key="3">
    <source>
        <dbReference type="ARBA" id="ARBA00004604"/>
    </source>
</evidence>
<comment type="function">
    <text evidence="19">Catalyzes the 2 serial methylation steps for the conversion of the 7-monomethylguanosine (m(7)G) caps of snRNAs and snoRNAs to a 2,2,7-trimethylguanosine (m(2,2,7)G) cap structure. The enzyme is specific for guanine, and N7 methylation must precede N2 methylation. Hypermethylation of the m7G cap of U snRNAs leads to their concentration in nuclear foci, their colocalization with coilin and the formation of canonical Cajal bodies (CBs). Plays a role in transcriptional regulation.</text>
</comment>
<keyword evidence="12" id="KW-0539">Nucleus</keyword>
<comment type="catalytic activity">
    <reaction evidence="17">
        <text>a 5'-end (N(7)-methyl 5'-triphosphoguanosine)-ribonucleoside in snRNA + S-adenosyl-L-methionine = a 5'-end (N(2),N(7)-dimethyl 5'-triphosphoguanosine)-ribonucleoside in snRNA + S-adenosyl-L-homocysteine + H(+)</text>
        <dbReference type="Rhea" id="RHEA:78471"/>
        <dbReference type="Rhea" id="RHEA-COMP:19085"/>
        <dbReference type="Rhea" id="RHEA-COMP:19087"/>
        <dbReference type="ChEBI" id="CHEBI:15378"/>
        <dbReference type="ChEBI" id="CHEBI:57856"/>
        <dbReference type="ChEBI" id="CHEBI:59789"/>
        <dbReference type="ChEBI" id="CHEBI:156461"/>
        <dbReference type="ChEBI" id="CHEBI:172880"/>
    </reaction>
    <physiologicalReaction direction="left-to-right" evidence="17">
        <dbReference type="Rhea" id="RHEA:78472"/>
    </physiologicalReaction>
</comment>
<evidence type="ECO:0000256" key="12">
    <source>
        <dbReference type="ARBA" id="ARBA00023242"/>
    </source>
</evidence>
<dbReference type="Proteomes" id="UP000252139">
    <property type="component" value="Unassembled WGS sequence"/>
</dbReference>
<gene>
    <name evidence="24" type="primary">TGS1_2</name>
    <name evidence="24" type="ORF">CU097_015867</name>
</gene>
<keyword evidence="25" id="KW-1185">Reference proteome</keyword>
<keyword evidence="11" id="KW-0804">Transcription</keyword>
<organism evidence="24 25">
    <name type="scientific">Rhizopus azygosporus</name>
    <name type="common">Rhizopus microsporus var. azygosporus</name>
    <dbReference type="NCBI Taxonomy" id="86630"/>
    <lineage>
        <taxon>Eukaryota</taxon>
        <taxon>Fungi</taxon>
        <taxon>Fungi incertae sedis</taxon>
        <taxon>Mucoromycota</taxon>
        <taxon>Mucoromycotina</taxon>
        <taxon>Mucoromycetes</taxon>
        <taxon>Mucorales</taxon>
        <taxon>Mucorineae</taxon>
        <taxon>Rhizopodaceae</taxon>
        <taxon>Rhizopus</taxon>
    </lineage>
</organism>
<keyword evidence="10" id="KW-0805">Transcription regulation</keyword>
<keyword evidence="8" id="KW-0808">Transferase</keyword>
<dbReference type="STRING" id="86630.A0A367KG92"/>
<evidence type="ECO:0000256" key="4">
    <source>
        <dbReference type="ARBA" id="ARBA00018517"/>
    </source>
</evidence>
<dbReference type="SUPFAM" id="SSF53335">
    <property type="entry name" value="S-adenosyl-L-methionine-dependent methyltransferases"/>
    <property type="match status" value="1"/>
</dbReference>
<feature type="compositionally biased region" description="Basic residues" evidence="23">
    <location>
        <begin position="111"/>
        <end position="121"/>
    </location>
</feature>
<evidence type="ECO:0000256" key="22">
    <source>
        <dbReference type="ARBA" id="ARBA00081504"/>
    </source>
</evidence>
<evidence type="ECO:0000256" key="6">
    <source>
        <dbReference type="ARBA" id="ARBA00022553"/>
    </source>
</evidence>
<evidence type="ECO:0000313" key="25">
    <source>
        <dbReference type="Proteomes" id="UP000252139"/>
    </source>
</evidence>
<comment type="similarity">
    <text evidence="13">Belongs to the methyltransferase superfamily. Trimethylguanosine synthase family.</text>
</comment>
<dbReference type="GO" id="GO:0015030">
    <property type="term" value="C:Cajal body"/>
    <property type="evidence" value="ECO:0007669"/>
    <property type="project" value="UniProtKB-SubCell"/>
</dbReference>
<keyword evidence="5" id="KW-0963">Cytoplasm</keyword>
<accession>A0A367KG92</accession>
<dbReference type="GO" id="GO:0071164">
    <property type="term" value="F:RNA cap trimethylguanosine synthase activity"/>
    <property type="evidence" value="ECO:0007669"/>
    <property type="project" value="TreeGrafter"/>
</dbReference>
<proteinExistence type="inferred from homology"/>
<name>A0A367KG92_RHIAZ</name>
<reference evidence="24 25" key="1">
    <citation type="journal article" date="2018" name="G3 (Bethesda)">
        <title>Phylogenetic and Phylogenomic Definition of Rhizopus Species.</title>
        <authorList>
            <person name="Gryganskyi A.P."/>
            <person name="Golan J."/>
            <person name="Dolatabadi S."/>
            <person name="Mondo S."/>
            <person name="Robb S."/>
            <person name="Idnurm A."/>
            <person name="Muszewska A."/>
            <person name="Steczkiewicz K."/>
            <person name="Masonjones S."/>
            <person name="Liao H.L."/>
            <person name="Gajdeczka M.T."/>
            <person name="Anike F."/>
            <person name="Vuek A."/>
            <person name="Anishchenko I.M."/>
            <person name="Voigt K."/>
            <person name="de Hoog G.S."/>
            <person name="Smith M.E."/>
            <person name="Heitman J."/>
            <person name="Vilgalys R."/>
            <person name="Stajich J.E."/>
        </authorList>
    </citation>
    <scope>NUCLEOTIDE SEQUENCE [LARGE SCALE GENOMIC DNA]</scope>
    <source>
        <strain evidence="24 25">CBS 357.93</strain>
    </source>
</reference>
<sequence>MIILSNMKKDSKDAVIVIEQLTTSPESISGSDKGSITEPENSIEDVSTSLSEPVIESDQVQQNDDQTHNELDQQDQKENEQDLKRSTIESGHKVNNQPRSDPYAGYDERPTKKRRKQRAKKTTNDRYNGVLVSYTKGWFSVTPEKIAKHIAERCRADIIIDAFCGCGGNTIQFALTCHRVIAIDIDPVKLHCARVNARIYGVEDRIEFIQGNFFELAPFLKADVVFLSPPWGGPSYLNSSVFDLKSMIPGDGFHIFRLANDITPNIAYFVPRNTNPRQLAQLAGPGNTCEIEMNALYGKVKALTAYYGNLVNYEELEQKEQELEETHLMNRISQNFMS</sequence>
<evidence type="ECO:0000256" key="21">
    <source>
        <dbReference type="ARBA" id="ARBA00079339"/>
    </source>
</evidence>
<dbReference type="Pfam" id="PF09445">
    <property type="entry name" value="Methyltransf_15"/>
    <property type="match status" value="1"/>
</dbReference>
<dbReference type="GO" id="GO:0005730">
    <property type="term" value="C:nucleolus"/>
    <property type="evidence" value="ECO:0007669"/>
    <property type="project" value="UniProtKB-SubCell"/>
</dbReference>
<dbReference type="GO" id="GO:0005737">
    <property type="term" value="C:cytoplasm"/>
    <property type="evidence" value="ECO:0007669"/>
    <property type="project" value="UniProtKB-SubCell"/>
</dbReference>
<evidence type="ECO:0000256" key="13">
    <source>
        <dbReference type="ARBA" id="ARBA00025783"/>
    </source>
</evidence>
<evidence type="ECO:0000256" key="20">
    <source>
        <dbReference type="ARBA" id="ARBA00064494"/>
    </source>
</evidence>
<dbReference type="FunFam" id="3.40.50.150:FF:000066">
    <property type="entry name" value="Trimethylguanosine synthase 1"/>
    <property type="match status" value="1"/>
</dbReference>
<evidence type="ECO:0000256" key="5">
    <source>
        <dbReference type="ARBA" id="ARBA00022490"/>
    </source>
</evidence>
<dbReference type="EMBL" id="PJQL01000021">
    <property type="protein sequence ID" value="RCI01197.1"/>
    <property type="molecule type" value="Genomic_DNA"/>
</dbReference>
<comment type="catalytic activity">
    <reaction evidence="16">
        <text>a 5'-end (N(2),N(7)-dimethyl 5'-triphosphoguanosine)-ribonucleoside in snRNA + S-adenosyl-L-methionine = a 5'-end (N(2),N(2),N(7)-trimethyl 5'-triphosphoguanosine)-ribonucleoside in snRNA + S-adenosyl-L-homocysteine + H(+)</text>
        <dbReference type="Rhea" id="RHEA:78479"/>
        <dbReference type="Rhea" id="RHEA-COMP:19087"/>
        <dbReference type="Rhea" id="RHEA-COMP:19089"/>
        <dbReference type="ChEBI" id="CHEBI:15378"/>
        <dbReference type="ChEBI" id="CHEBI:57856"/>
        <dbReference type="ChEBI" id="CHEBI:59789"/>
        <dbReference type="ChEBI" id="CHEBI:167623"/>
        <dbReference type="ChEBI" id="CHEBI:172880"/>
    </reaction>
    <physiologicalReaction direction="left-to-right" evidence="16">
        <dbReference type="Rhea" id="RHEA:78480"/>
    </physiologicalReaction>
</comment>
<evidence type="ECO:0000256" key="2">
    <source>
        <dbReference type="ARBA" id="ARBA00004496"/>
    </source>
</evidence>
<comment type="caution">
    <text evidence="24">The sequence shown here is derived from an EMBL/GenBank/DDBJ whole genome shotgun (WGS) entry which is preliminary data.</text>
</comment>
<comment type="subcellular location">
    <subcellularLocation>
        <location evidence="2">Cytoplasm</location>
    </subcellularLocation>
    <subcellularLocation>
        <location evidence="1">Nucleus</location>
        <location evidence="1">Cajal body</location>
    </subcellularLocation>
    <subcellularLocation>
        <location evidence="3">Nucleus</location>
        <location evidence="3">Nucleolus</location>
    </subcellularLocation>
</comment>
<evidence type="ECO:0000256" key="9">
    <source>
        <dbReference type="ARBA" id="ARBA00022691"/>
    </source>
</evidence>
<comment type="catalytic activity">
    <reaction evidence="14">
        <text>a 5'-end (N(2),N(7)-dimethyl 5'-triphosphoguanosine)-ribonucleoside in snoRNA + S-adenosyl-L-methionine = a 5'-end (N(2),N(2),N(7)-trimethyl 5'-triphosphoguanosine)-ribonucleoside in snoRNA + S-adenosyl-L-homocysteine + H(+)</text>
        <dbReference type="Rhea" id="RHEA:78507"/>
        <dbReference type="Rhea" id="RHEA-COMP:19088"/>
        <dbReference type="Rhea" id="RHEA-COMP:19090"/>
        <dbReference type="ChEBI" id="CHEBI:15378"/>
        <dbReference type="ChEBI" id="CHEBI:57856"/>
        <dbReference type="ChEBI" id="CHEBI:59789"/>
        <dbReference type="ChEBI" id="CHEBI:167623"/>
        <dbReference type="ChEBI" id="CHEBI:172880"/>
    </reaction>
    <physiologicalReaction direction="left-to-right" evidence="14">
        <dbReference type="Rhea" id="RHEA:78508"/>
    </physiologicalReaction>
</comment>
<feature type="region of interest" description="Disordered" evidence="23">
    <location>
        <begin position="25"/>
        <end position="123"/>
    </location>
</feature>
<keyword evidence="7" id="KW-0489">Methyltransferase</keyword>
<dbReference type="AlphaFoldDB" id="A0A367KG92"/>
<evidence type="ECO:0000256" key="7">
    <source>
        <dbReference type="ARBA" id="ARBA00022603"/>
    </source>
</evidence>
<evidence type="ECO:0000256" key="16">
    <source>
        <dbReference type="ARBA" id="ARBA00048763"/>
    </source>
</evidence>
<evidence type="ECO:0000256" key="15">
    <source>
        <dbReference type="ARBA" id="ARBA00048740"/>
    </source>
</evidence>
<dbReference type="Gene3D" id="3.40.50.150">
    <property type="entry name" value="Vaccinia Virus protein VP39"/>
    <property type="match status" value="1"/>
</dbReference>
<evidence type="ECO:0000256" key="23">
    <source>
        <dbReference type="SAM" id="MobiDB-lite"/>
    </source>
</evidence>
<evidence type="ECO:0000256" key="1">
    <source>
        <dbReference type="ARBA" id="ARBA00004408"/>
    </source>
</evidence>
<dbReference type="InterPro" id="IPR029063">
    <property type="entry name" value="SAM-dependent_MTases_sf"/>
</dbReference>
<dbReference type="InterPro" id="IPR019012">
    <property type="entry name" value="RNA_cap_Gua-N2-MeTrfase"/>
</dbReference>
<evidence type="ECO:0000256" key="10">
    <source>
        <dbReference type="ARBA" id="ARBA00023015"/>
    </source>
</evidence>
<feature type="compositionally biased region" description="Basic and acidic residues" evidence="23">
    <location>
        <begin position="65"/>
        <end position="92"/>
    </location>
</feature>